<dbReference type="Proteomes" id="UP000193577">
    <property type="component" value="Unassembled WGS sequence"/>
</dbReference>
<feature type="compositionally biased region" description="Low complexity" evidence="1">
    <location>
        <begin position="34"/>
        <end position="46"/>
    </location>
</feature>
<name>A0AA91PCU9_9MYCO</name>
<gene>
    <name evidence="2" type="ORF">B8W67_14565</name>
</gene>
<protein>
    <recommendedName>
        <fullName evidence="4">Lipoprotein LpqJ</fullName>
    </recommendedName>
</protein>
<evidence type="ECO:0000256" key="1">
    <source>
        <dbReference type="SAM" id="MobiDB-lite"/>
    </source>
</evidence>
<dbReference type="EMBL" id="NCXO01000034">
    <property type="protein sequence ID" value="OSC32737.1"/>
    <property type="molecule type" value="Genomic_DNA"/>
</dbReference>
<evidence type="ECO:0000313" key="3">
    <source>
        <dbReference type="Proteomes" id="UP000193577"/>
    </source>
</evidence>
<comment type="caution">
    <text evidence="2">The sequence shown here is derived from an EMBL/GenBank/DDBJ whole genome shotgun (WGS) entry which is preliminary data.</text>
</comment>
<sequence>MFALLGVALIAGCTNTIEGRPVAGPGAGPPEPTFPSTARPSTTRPPAHSPTPGTPAPPSSTTPSAPGPSGPGTPPGSTELPADDSGLVFIATKSGKTRCQISTDSVSCEAAFTDSPMRDGEHANGVRVTSGGDVEWVLGNLGAIPTVTLDYRRYVAQGWTIDARFEGTRFTNISTAHGMFVSIERVDTF</sequence>
<keyword evidence="3" id="KW-1185">Reference proteome</keyword>
<reference evidence="2 3" key="1">
    <citation type="submission" date="2017-04" db="EMBL/GenBank/DDBJ databases">
        <title>The new phylogeny of genus Mycobacterium.</title>
        <authorList>
            <person name="Tortoli E."/>
            <person name="Trovato A."/>
            <person name="Cirillo D.M."/>
        </authorList>
    </citation>
    <scope>NUCLEOTIDE SEQUENCE [LARGE SCALE GENOMIC DNA]</scope>
    <source>
        <strain evidence="2 3">KCTC 19819</strain>
    </source>
</reference>
<organism evidence="2 3">
    <name type="scientific">Mycolicibacillus koreensis</name>
    <dbReference type="NCBI Taxonomy" id="1069220"/>
    <lineage>
        <taxon>Bacteria</taxon>
        <taxon>Bacillati</taxon>
        <taxon>Actinomycetota</taxon>
        <taxon>Actinomycetes</taxon>
        <taxon>Mycobacteriales</taxon>
        <taxon>Mycobacteriaceae</taxon>
        <taxon>Mycolicibacillus</taxon>
    </lineage>
</organism>
<proteinExistence type="predicted"/>
<evidence type="ECO:0000313" key="2">
    <source>
        <dbReference type="EMBL" id="OSC32737.1"/>
    </source>
</evidence>
<dbReference type="AlphaFoldDB" id="A0AA91PCU9"/>
<feature type="compositionally biased region" description="Pro residues" evidence="1">
    <location>
        <begin position="47"/>
        <end position="74"/>
    </location>
</feature>
<evidence type="ECO:0008006" key="4">
    <source>
        <dbReference type="Google" id="ProtNLM"/>
    </source>
</evidence>
<accession>A0AA91PCU9</accession>
<feature type="region of interest" description="Disordered" evidence="1">
    <location>
        <begin position="21"/>
        <end position="83"/>
    </location>
</feature>